<accession>A0A6G1K8M6</accession>
<dbReference type="CDD" id="cd17871">
    <property type="entry name" value="GPN2"/>
    <property type="match status" value="1"/>
</dbReference>
<organism evidence="7 8">
    <name type="scientific">Pleomassaria siparia CBS 279.74</name>
    <dbReference type="NCBI Taxonomy" id="1314801"/>
    <lineage>
        <taxon>Eukaryota</taxon>
        <taxon>Fungi</taxon>
        <taxon>Dikarya</taxon>
        <taxon>Ascomycota</taxon>
        <taxon>Pezizomycotina</taxon>
        <taxon>Dothideomycetes</taxon>
        <taxon>Pleosporomycetidae</taxon>
        <taxon>Pleosporales</taxon>
        <taxon>Pleomassariaceae</taxon>
        <taxon>Pleomassaria</taxon>
    </lineage>
</organism>
<sequence length="381" mass="43214">MPFAQLVIGPPGSGKSTYCDGMHQFMAAINRKCSVVNLDPANDSTSYPVALDVRELVTIDEIMEQEELGPNGGVLYALEELEHNFEWLEEGLKKLGDDYIIFDCPGQVELFTHHASLRNIFFRLQKLGYRLVVLHLTDSIVISRPSLYVSSLLLALRSMLQMDLPQLNVLTKIDNLQNFPNLPFNLDFYTEVQDLNYLLPHLNREQTSGIPGPTSADPRTEADEEEEEPTSKFSALNKAIVEMVEEFALVGFETLAVEDKKSMMHLLRAIDRAGGYAFGSVEGANDTVWQVAMRQDAVTMDARDVQERWLDRREEMDEEERKAWKEVEGEGYDPGVSVVKKKEQAQKTEKPDSDDDMDDLEEMQKFMENKKPDNGIGVVRK</sequence>
<gene>
    <name evidence="7" type="ORF">K504DRAFT_468190</name>
</gene>
<dbReference type="PANTHER" id="PTHR21231">
    <property type="entry name" value="XPA-BINDING PROTEIN 1-RELATED"/>
    <property type="match status" value="1"/>
</dbReference>
<dbReference type="Pfam" id="PF03029">
    <property type="entry name" value="ATP_bind_1"/>
    <property type="match status" value="1"/>
</dbReference>
<evidence type="ECO:0000256" key="4">
    <source>
        <dbReference type="ARBA" id="ARBA00023134"/>
    </source>
</evidence>
<evidence type="ECO:0000313" key="8">
    <source>
        <dbReference type="Proteomes" id="UP000799428"/>
    </source>
</evidence>
<reference evidence="7" key="1">
    <citation type="journal article" date="2020" name="Stud. Mycol.">
        <title>101 Dothideomycetes genomes: a test case for predicting lifestyles and emergence of pathogens.</title>
        <authorList>
            <person name="Haridas S."/>
            <person name="Albert R."/>
            <person name="Binder M."/>
            <person name="Bloem J."/>
            <person name="Labutti K."/>
            <person name="Salamov A."/>
            <person name="Andreopoulos B."/>
            <person name="Baker S."/>
            <person name="Barry K."/>
            <person name="Bills G."/>
            <person name="Bluhm B."/>
            <person name="Cannon C."/>
            <person name="Castanera R."/>
            <person name="Culley D."/>
            <person name="Daum C."/>
            <person name="Ezra D."/>
            <person name="Gonzalez J."/>
            <person name="Henrissat B."/>
            <person name="Kuo A."/>
            <person name="Liang C."/>
            <person name="Lipzen A."/>
            <person name="Lutzoni F."/>
            <person name="Magnuson J."/>
            <person name="Mondo S."/>
            <person name="Nolan M."/>
            <person name="Ohm R."/>
            <person name="Pangilinan J."/>
            <person name="Park H.-J."/>
            <person name="Ramirez L."/>
            <person name="Alfaro M."/>
            <person name="Sun H."/>
            <person name="Tritt A."/>
            <person name="Yoshinaga Y."/>
            <person name="Zwiers L.-H."/>
            <person name="Turgeon B."/>
            <person name="Goodwin S."/>
            <person name="Spatafora J."/>
            <person name="Crous P."/>
            <person name="Grigoriev I."/>
        </authorList>
    </citation>
    <scope>NUCLEOTIDE SEQUENCE</scope>
    <source>
        <strain evidence="7">CBS 279.74</strain>
    </source>
</reference>
<feature type="compositionally biased region" description="Acidic residues" evidence="6">
    <location>
        <begin position="352"/>
        <end position="361"/>
    </location>
</feature>
<comment type="subunit">
    <text evidence="5">Binds to RNA polymerase II (RNAPII).</text>
</comment>
<dbReference type="EMBL" id="MU005771">
    <property type="protein sequence ID" value="KAF2708973.1"/>
    <property type="molecule type" value="Genomic_DNA"/>
</dbReference>
<proteinExistence type="inferred from homology"/>
<dbReference type="PANTHER" id="PTHR21231:SF3">
    <property type="entry name" value="GPN-LOOP GTPASE 2"/>
    <property type="match status" value="1"/>
</dbReference>
<evidence type="ECO:0000313" key="7">
    <source>
        <dbReference type="EMBL" id="KAF2708973.1"/>
    </source>
</evidence>
<dbReference type="Proteomes" id="UP000799428">
    <property type="component" value="Unassembled WGS sequence"/>
</dbReference>
<comment type="function">
    <text evidence="5">Small GTPase required for proper localization of RNA polymerase II and III (RNAPII and RNAPIII). May act at an RNAP assembly step prior to nuclear import.</text>
</comment>
<evidence type="ECO:0000256" key="6">
    <source>
        <dbReference type="SAM" id="MobiDB-lite"/>
    </source>
</evidence>
<evidence type="ECO:0000256" key="2">
    <source>
        <dbReference type="ARBA" id="ARBA00022741"/>
    </source>
</evidence>
<keyword evidence="3 5" id="KW-0378">Hydrolase</keyword>
<dbReference type="AlphaFoldDB" id="A0A6G1K8M6"/>
<keyword evidence="8" id="KW-1185">Reference proteome</keyword>
<feature type="region of interest" description="Disordered" evidence="6">
    <location>
        <begin position="204"/>
        <end position="232"/>
    </location>
</feature>
<dbReference type="FunFam" id="3.40.50.300:FF:000338">
    <property type="entry name" value="GPN-loop GTPase 2"/>
    <property type="match status" value="1"/>
</dbReference>
<keyword evidence="4 5" id="KW-0342">GTP-binding</keyword>
<keyword evidence="2 5" id="KW-0547">Nucleotide-binding</keyword>
<dbReference type="OrthoDB" id="5839at2759"/>
<dbReference type="GO" id="GO:0005737">
    <property type="term" value="C:cytoplasm"/>
    <property type="evidence" value="ECO:0007669"/>
    <property type="project" value="TreeGrafter"/>
</dbReference>
<dbReference type="Gene3D" id="3.40.50.300">
    <property type="entry name" value="P-loop containing nucleotide triphosphate hydrolases"/>
    <property type="match status" value="1"/>
</dbReference>
<evidence type="ECO:0000256" key="5">
    <source>
        <dbReference type="RuleBase" id="RU365059"/>
    </source>
</evidence>
<dbReference type="SUPFAM" id="SSF52540">
    <property type="entry name" value="P-loop containing nucleoside triphosphate hydrolases"/>
    <property type="match status" value="1"/>
</dbReference>
<feature type="compositionally biased region" description="Basic and acidic residues" evidence="6">
    <location>
        <begin position="340"/>
        <end position="351"/>
    </location>
</feature>
<protein>
    <recommendedName>
        <fullName evidence="5">GPN-loop GTPase 2</fullName>
    </recommendedName>
</protein>
<feature type="compositionally biased region" description="Basic and acidic residues" evidence="6">
    <location>
        <begin position="362"/>
        <end position="373"/>
    </location>
</feature>
<feature type="region of interest" description="Disordered" evidence="6">
    <location>
        <begin position="335"/>
        <end position="381"/>
    </location>
</feature>
<dbReference type="InterPro" id="IPR004130">
    <property type="entry name" value="Gpn"/>
</dbReference>
<dbReference type="InterPro" id="IPR030231">
    <property type="entry name" value="Gpn2"/>
</dbReference>
<dbReference type="GO" id="GO:0005525">
    <property type="term" value="F:GTP binding"/>
    <property type="evidence" value="ECO:0007669"/>
    <property type="project" value="UniProtKB-KW"/>
</dbReference>
<name>A0A6G1K8M6_9PLEO</name>
<dbReference type="GO" id="GO:0003924">
    <property type="term" value="F:GTPase activity"/>
    <property type="evidence" value="ECO:0007669"/>
    <property type="project" value="TreeGrafter"/>
</dbReference>
<comment type="similarity">
    <text evidence="1 5">Belongs to the GPN-loop GTPase family.</text>
</comment>
<dbReference type="InterPro" id="IPR027417">
    <property type="entry name" value="P-loop_NTPase"/>
</dbReference>
<evidence type="ECO:0000256" key="3">
    <source>
        <dbReference type="ARBA" id="ARBA00022801"/>
    </source>
</evidence>
<evidence type="ECO:0000256" key="1">
    <source>
        <dbReference type="ARBA" id="ARBA00005290"/>
    </source>
</evidence>